<protein>
    <submittedName>
        <fullName evidence="7">Pre-mRNA-processing factor 39</fullName>
    </submittedName>
</protein>
<dbReference type="SMART" id="SM00386">
    <property type="entry name" value="HAT"/>
    <property type="match status" value="7"/>
</dbReference>
<dbReference type="Pfam" id="PF23240">
    <property type="entry name" value="HAT_PRP39_N"/>
    <property type="match status" value="1"/>
</dbReference>
<dbReference type="FunFam" id="1.25.40.10:FF:000064">
    <property type="entry name" value="Putative pre-mrna-processing factor 39"/>
    <property type="match status" value="1"/>
</dbReference>
<dbReference type="GO" id="GO:0030627">
    <property type="term" value="F:pre-mRNA 5'-splice site binding"/>
    <property type="evidence" value="ECO:0007669"/>
    <property type="project" value="TreeGrafter"/>
</dbReference>
<dbReference type="Proteomes" id="UP001302367">
    <property type="component" value="Chromosome 9"/>
</dbReference>
<dbReference type="InterPro" id="IPR059164">
    <property type="entry name" value="HAT_PRP39_C"/>
</dbReference>
<dbReference type="Proteomes" id="UP000230605">
    <property type="component" value="Chromosome 9"/>
</dbReference>
<reference evidence="7 9" key="1">
    <citation type="submission" date="2015-10" db="EMBL/GenBank/DDBJ databases">
        <title>The cercosporin biosynthetic gene cluster was horizontally transferred to several fungal lineages and shown to be expanded in Cercospora beticola based on microsynteny with recipient genomes.</title>
        <authorList>
            <person name="De Jonge R."/>
            <person name="Ebert M.K."/>
            <person name="Suttle J.C."/>
            <person name="Jurick Ii W.M."/>
            <person name="Secor G.A."/>
            <person name="Thomma B.P."/>
            <person name="Van De Peer Y."/>
            <person name="Bolton M.D."/>
        </authorList>
    </citation>
    <scope>NUCLEOTIDE SEQUENCE [LARGE SCALE GENOMIC DNA]</scope>
    <source>
        <strain evidence="7 9">09-40</strain>
    </source>
</reference>
<dbReference type="PANTHER" id="PTHR17204">
    <property type="entry name" value="PRE-MRNA PROCESSING PROTEIN PRP39-RELATED"/>
    <property type="match status" value="1"/>
</dbReference>
<evidence type="ECO:0000313" key="10">
    <source>
        <dbReference type="Proteomes" id="UP001302367"/>
    </source>
</evidence>
<keyword evidence="4" id="KW-0508">mRNA splicing</keyword>
<evidence type="ECO:0000256" key="2">
    <source>
        <dbReference type="ARBA" id="ARBA00022664"/>
    </source>
</evidence>
<dbReference type="InterPro" id="IPR011990">
    <property type="entry name" value="TPR-like_helical_dom_sf"/>
</dbReference>
<dbReference type="Gene3D" id="1.25.40.10">
    <property type="entry name" value="Tetratricopeptide repeat domain"/>
    <property type="match status" value="2"/>
</dbReference>
<evidence type="ECO:0000256" key="3">
    <source>
        <dbReference type="ARBA" id="ARBA00022737"/>
    </source>
</evidence>
<reference evidence="8 10" key="2">
    <citation type="submission" date="2023-09" db="EMBL/GenBank/DDBJ databases">
        <title>Complete-Gapless Cercospora beticola genome.</title>
        <authorList>
            <person name="Wyatt N.A."/>
            <person name="Spanner R.E."/>
            <person name="Bolton M.D."/>
        </authorList>
    </citation>
    <scope>NUCLEOTIDE SEQUENCE [LARGE SCALE GENOMIC DNA]</scope>
    <source>
        <strain evidence="8">Cb09-40</strain>
    </source>
</reference>
<dbReference type="InterPro" id="IPR003107">
    <property type="entry name" value="HAT"/>
</dbReference>
<gene>
    <name evidence="7" type="ORF">CB0940_11584</name>
    <name evidence="8" type="ORF">RHO25_013123</name>
</gene>
<evidence type="ECO:0000256" key="4">
    <source>
        <dbReference type="ARBA" id="ARBA00023187"/>
    </source>
</evidence>
<dbReference type="GO" id="GO:0071004">
    <property type="term" value="C:U2-type prespliceosome"/>
    <property type="evidence" value="ECO:0007669"/>
    <property type="project" value="TreeGrafter"/>
</dbReference>
<sequence length="553" mass="64083">MADFSYADDLELQRLNDQVLADPNEFENWEKLVRAAETQEGGLNRNSSPQAIAATRDTYDRFLARFPLFFGYWKKYADLEFSIAGTESAEMVYERGVASIGLSVDLWANYCAFKVETSHDADVIRELYERAADSVGLDFLAHPFWDKYLEFEERLDSHDRIFAILGRIVHLPLHQYARYFERYRTMAAQRPIADVAPEDVVARLQADIARESAEKPRNPAEVERELRTRIDAYHLEIFQRTQTETTKRWTYEQNIKRPYYHVTELDEEQLDNWRKYLDFEETEGDYERTKFLYERCLVTCANYEEFWFRYARWTMAQTSITKEVRNEEVRIIYSRASCTYVAISQPNIRLHYARFEESIGKADTAIAIHEAILATAPGDLETIISLANTHRRQYGVDAAVAVLNEHISSSEYNPSIRGALVAELARFLWKVKGDVDEARKTFQKQQQWFSDSSDFWRAFFDFELNQPTSSKEEPSRHKRIKAVFDDIRHKAHLPAQDLAEMSGKYFDHLLDRGDSDAMQEYIELDIALNGPSSVAVASKQKTPGKGAAQANGS</sequence>
<dbReference type="PANTHER" id="PTHR17204:SF5">
    <property type="entry name" value="PRE-MRNA-PROCESSING FACTOR 39"/>
    <property type="match status" value="1"/>
</dbReference>
<accession>A0A2G5HE21</accession>
<dbReference type="Pfam" id="PF23241">
    <property type="entry name" value="HAT_PRP39_C"/>
    <property type="match status" value="1"/>
</dbReference>
<dbReference type="AlphaFoldDB" id="A0A2G5HE21"/>
<dbReference type="FunFam" id="1.25.40.10:FF:000451">
    <property type="entry name" value="mRNA splicing protein (Prp39), putative"/>
    <property type="match status" value="1"/>
</dbReference>
<dbReference type="SUPFAM" id="SSF48452">
    <property type="entry name" value="TPR-like"/>
    <property type="match status" value="1"/>
</dbReference>
<evidence type="ECO:0000313" key="8">
    <source>
        <dbReference type="EMBL" id="WPB08457.1"/>
    </source>
</evidence>
<dbReference type="OrthoDB" id="10265668at2759"/>
<organism evidence="7 9">
    <name type="scientific">Cercospora beticola</name>
    <name type="common">Sugarbeet leaf spot fungus</name>
    <dbReference type="NCBI Taxonomy" id="122368"/>
    <lineage>
        <taxon>Eukaryota</taxon>
        <taxon>Fungi</taxon>
        <taxon>Dikarya</taxon>
        <taxon>Ascomycota</taxon>
        <taxon>Pezizomycotina</taxon>
        <taxon>Dothideomycetes</taxon>
        <taxon>Dothideomycetidae</taxon>
        <taxon>Mycosphaerellales</taxon>
        <taxon>Mycosphaerellaceae</taxon>
        <taxon>Cercospora</taxon>
    </lineage>
</organism>
<evidence type="ECO:0000313" key="7">
    <source>
        <dbReference type="EMBL" id="PIA90482.1"/>
    </source>
</evidence>
<keyword evidence="10" id="KW-1185">Reference proteome</keyword>
<dbReference type="EMBL" id="LKMD01000107">
    <property type="protein sequence ID" value="PIA90482.1"/>
    <property type="molecule type" value="Genomic_DNA"/>
</dbReference>
<keyword evidence="3" id="KW-0677">Repeat</keyword>
<evidence type="ECO:0000256" key="1">
    <source>
        <dbReference type="ARBA" id="ARBA00004123"/>
    </source>
</evidence>
<comment type="subcellular location">
    <subcellularLocation>
        <location evidence="1">Nucleus</location>
    </subcellularLocation>
</comment>
<evidence type="ECO:0000256" key="5">
    <source>
        <dbReference type="ARBA" id="ARBA00023242"/>
    </source>
</evidence>
<dbReference type="GO" id="GO:0005685">
    <property type="term" value="C:U1 snRNP"/>
    <property type="evidence" value="ECO:0007669"/>
    <property type="project" value="TreeGrafter"/>
</dbReference>
<dbReference type="EMBL" id="CP134192">
    <property type="protein sequence ID" value="WPB08457.1"/>
    <property type="molecule type" value="Genomic_DNA"/>
</dbReference>
<comment type="similarity">
    <text evidence="6">Belongs to the PRP39 family.</text>
</comment>
<evidence type="ECO:0000256" key="6">
    <source>
        <dbReference type="ARBA" id="ARBA00038019"/>
    </source>
</evidence>
<evidence type="ECO:0000313" key="9">
    <source>
        <dbReference type="Proteomes" id="UP000230605"/>
    </source>
</evidence>
<keyword evidence="5" id="KW-0539">Nucleus</keyword>
<dbReference type="GO" id="GO:0000243">
    <property type="term" value="C:commitment complex"/>
    <property type="evidence" value="ECO:0007669"/>
    <property type="project" value="TreeGrafter"/>
</dbReference>
<keyword evidence="2" id="KW-0507">mRNA processing</keyword>
<dbReference type="GO" id="GO:0000395">
    <property type="term" value="P:mRNA 5'-splice site recognition"/>
    <property type="evidence" value="ECO:0007669"/>
    <property type="project" value="TreeGrafter"/>
</dbReference>
<proteinExistence type="inferred from homology"/>
<name>A0A2G5HE21_CERBT</name>